<gene>
    <name evidence="3" type="primary">cobN</name>
    <name evidence="3" type="ORF">M5G11_12680</name>
</gene>
<sequence>MHLLRTQPGGFVPDDSIADLGQTPAELVILCSGDSHLALLAETAQQLPEDYPSVRLANPMQVQNHASVDLYVDQVLRHAKVILVSLHGGVGYWRYGVEQLVELAARGVQLILVPGDDRPDPELSSLSTVPAEQAERLWRFLREGGKANALALFNCLASQWLGRDYPWHEPQQLPRTSVYHPQRPSAQLADWFGQWLSGEAVVPILFYRSHLQAANTAFIDAFCERLQGAGLNPLPIAVASLKEAACLEQVEQWLDEVQAELIINTTGFAQSSPQQPHLRPFRRDIPVLQAICAQDNEPGWQASEQGLGARDLAMHIALPELDGRIITRPISFKDLAWHSERSQSDVVCYRPQLERMDFVAELARRWCELGRLANPEKRVALILANYPTRDGRIGNGVGLDTPAAALNILRAMQQQGYPLAPLPESGTALIQALLGGVSNDLDSLDQRPCAQSMAMDDYLRAFASLPEANQQAVRERWGAPEQDPMCRNGRMMIAGLRFGLTFVGIQPARGYQVDPSAVYHDPDLVPPHGYLAFYFWLRHAFAADALIHVGKHGNLEWLPGKGVGLSAECWPDALLGPLPNIYPFIVNDPGEGAQAKRRTQAVIIDHLMPPLTRAETYGPLRHLEVLADEYYEAQLLDPRRARELQRDILELVRDNHIDRELQLEGALDDAAIWLPRLDTYLCDLKESQIRDGLHIFGESPAGRLRIDTLLALLRVERGDGRGANASLLRALARAMTLGIDPLDCDLGAAWQGPCPAVLQSISADPWRTAGDTRERLELYAACLIEHSLSGAEPLPEVAQWVDVQAILTALQQQVAPQLDSCGPSEMQGLLAALDGRFVPAGPSGAPSRGRLDVLPTGRNFYTVDVRNLPTATAWRIGFASANLILERHLQDHGDHLRQLGLSVWGTATMRTGGDDIAQAMALLGVRPVWANGSQRVDDFEILPLSLLDRPRVDVTLRVSGFFRDAFGNLIKLFDAAVQAVAALDEPDDLNPLAAKVRSERATLLESGLDAEQAERQAGWRIFGSKPGAYGAGIQNAIDGRLWHSREDLAEVYLNHGGYAYGGADEGTEAREHFARRLSQVQAVVQNQDNHEHDLLDSNDYYQFQGGMLAAVESLGGSPVASYHGDHSQPDRPRIRTLKEELNRVMRARALNPKWIDGVKRHGYKGAFELAATVDNLFAFDATTHLIDDHHYQSLAQAYVLDAQTRDFIRQHNPEALRDITERLLEAQQRGLWQEPGEYRQALEEQLLDGEEET</sequence>
<keyword evidence="3" id="KW-0436">Ligase</keyword>
<accession>A0ABT5NT91</accession>
<keyword evidence="4" id="KW-1185">Reference proteome</keyword>
<dbReference type="EMBL" id="JAMDGY010000028">
    <property type="protein sequence ID" value="MDD0991393.1"/>
    <property type="molecule type" value="Genomic_DNA"/>
</dbReference>
<dbReference type="InterPro" id="IPR003672">
    <property type="entry name" value="CobN/Mg_chltase"/>
</dbReference>
<dbReference type="Pfam" id="PF02514">
    <property type="entry name" value="CobN-Mg_chel"/>
    <property type="match status" value="1"/>
</dbReference>
<protein>
    <recommendedName>
        <fullName evidence="1">Cobaltochelatase subunit CobN</fullName>
        <ecNumber evidence="1">6.6.1.2</ecNumber>
    </recommendedName>
</protein>
<dbReference type="Proteomes" id="UP001148203">
    <property type="component" value="Unassembled WGS sequence"/>
</dbReference>
<proteinExistence type="predicted"/>
<dbReference type="CDD" id="cd10150">
    <property type="entry name" value="CobN_like"/>
    <property type="match status" value="1"/>
</dbReference>
<dbReference type="NCBIfam" id="TIGR02257">
    <property type="entry name" value="cobalto_cobN"/>
    <property type="match status" value="1"/>
</dbReference>
<dbReference type="PANTHER" id="PTHR44119">
    <property type="entry name" value="MAGNESIUM-CHELATASE SUBUNIT CHLH, CHLOROPLASTIC"/>
    <property type="match status" value="1"/>
</dbReference>
<organism evidence="3 4">
    <name type="scientific">Pseudomonas fontis</name>
    <dbReference type="NCBI Taxonomy" id="2942633"/>
    <lineage>
        <taxon>Bacteria</taxon>
        <taxon>Pseudomonadati</taxon>
        <taxon>Pseudomonadota</taxon>
        <taxon>Gammaproteobacteria</taxon>
        <taxon>Pseudomonadales</taxon>
        <taxon>Pseudomonadaceae</taxon>
        <taxon>Pseudomonas</taxon>
    </lineage>
</organism>
<reference evidence="3 4" key="1">
    <citation type="submission" date="2022-05" db="EMBL/GenBank/DDBJ databases">
        <title>Novel Pseudomonas spp. Isolated from a Rainbow Trout Aquaculture Facility.</title>
        <authorList>
            <person name="Testerman T."/>
            <person name="Graf J."/>
        </authorList>
    </citation>
    <scope>NUCLEOTIDE SEQUENCE [LARGE SCALE GENOMIC DNA]</scope>
    <source>
        <strain evidence="3 4">ID681</strain>
    </source>
</reference>
<comment type="caution">
    <text evidence="3">The sequence shown here is derived from an EMBL/GenBank/DDBJ whole genome shotgun (WGS) entry which is preliminary data.</text>
</comment>
<dbReference type="PANTHER" id="PTHR44119:SF4">
    <property type="entry name" value="AEROBIC COBALTOCHELATASE SUBUNIT COBN"/>
    <property type="match status" value="1"/>
</dbReference>
<evidence type="ECO:0000259" key="2">
    <source>
        <dbReference type="Pfam" id="PF02514"/>
    </source>
</evidence>
<dbReference type="EC" id="6.6.1.2" evidence="1"/>
<dbReference type="InterPro" id="IPR011953">
    <property type="entry name" value="Cobalto_CobN"/>
</dbReference>
<evidence type="ECO:0000313" key="3">
    <source>
        <dbReference type="EMBL" id="MDD0991393.1"/>
    </source>
</evidence>
<dbReference type="RefSeq" id="WP_273913505.1">
    <property type="nucleotide sequence ID" value="NZ_JAMDGX010000086.1"/>
</dbReference>
<feature type="domain" description="CobN/magnesium chelatase" evidence="2">
    <location>
        <begin position="138"/>
        <end position="1237"/>
    </location>
</feature>
<evidence type="ECO:0000256" key="1">
    <source>
        <dbReference type="NCBIfam" id="TIGR02257"/>
    </source>
</evidence>
<name>A0ABT5NT91_9PSED</name>
<evidence type="ECO:0000313" key="4">
    <source>
        <dbReference type="Proteomes" id="UP001148203"/>
    </source>
</evidence>
<dbReference type="GO" id="GO:0051116">
    <property type="term" value="F:cobaltochelatase activity"/>
    <property type="evidence" value="ECO:0007669"/>
    <property type="project" value="UniProtKB-EC"/>
</dbReference>